<dbReference type="AlphaFoldDB" id="A0A9Q3BWN0"/>
<name>A0A9Q3BWN0_9BASI</name>
<organism evidence="2 3">
    <name type="scientific">Austropuccinia psidii MF-1</name>
    <dbReference type="NCBI Taxonomy" id="1389203"/>
    <lineage>
        <taxon>Eukaryota</taxon>
        <taxon>Fungi</taxon>
        <taxon>Dikarya</taxon>
        <taxon>Basidiomycota</taxon>
        <taxon>Pucciniomycotina</taxon>
        <taxon>Pucciniomycetes</taxon>
        <taxon>Pucciniales</taxon>
        <taxon>Sphaerophragmiaceae</taxon>
        <taxon>Austropuccinia</taxon>
    </lineage>
</organism>
<feature type="region of interest" description="Disordered" evidence="1">
    <location>
        <begin position="1"/>
        <end position="172"/>
    </location>
</feature>
<gene>
    <name evidence="2" type="ORF">O181_012205</name>
</gene>
<evidence type="ECO:0000313" key="3">
    <source>
        <dbReference type="Proteomes" id="UP000765509"/>
    </source>
</evidence>
<reference evidence="2" key="1">
    <citation type="submission" date="2021-03" db="EMBL/GenBank/DDBJ databases">
        <title>Draft genome sequence of rust myrtle Austropuccinia psidii MF-1, a brazilian biotype.</title>
        <authorList>
            <person name="Quecine M.C."/>
            <person name="Pachon D.M.R."/>
            <person name="Bonatelli M.L."/>
            <person name="Correr F.H."/>
            <person name="Franceschini L.M."/>
            <person name="Leite T.F."/>
            <person name="Margarido G.R.A."/>
            <person name="Almeida C.A."/>
            <person name="Ferrarezi J.A."/>
            <person name="Labate C.A."/>
        </authorList>
    </citation>
    <scope>NUCLEOTIDE SEQUENCE</scope>
    <source>
        <strain evidence="2">MF-1</strain>
    </source>
</reference>
<keyword evidence="3" id="KW-1185">Reference proteome</keyword>
<feature type="region of interest" description="Disordered" evidence="1">
    <location>
        <begin position="225"/>
        <end position="269"/>
    </location>
</feature>
<feature type="compositionally biased region" description="Polar residues" evidence="1">
    <location>
        <begin position="118"/>
        <end position="130"/>
    </location>
</feature>
<feature type="compositionally biased region" description="Polar residues" evidence="1">
    <location>
        <begin position="236"/>
        <end position="269"/>
    </location>
</feature>
<protein>
    <submittedName>
        <fullName evidence="2">Uncharacterized protein</fullName>
    </submittedName>
</protein>
<comment type="caution">
    <text evidence="2">The sequence shown here is derived from an EMBL/GenBank/DDBJ whole genome shotgun (WGS) entry which is preliminary data.</text>
</comment>
<accession>A0A9Q3BWN0</accession>
<evidence type="ECO:0000313" key="2">
    <source>
        <dbReference type="EMBL" id="MBW0472490.1"/>
    </source>
</evidence>
<proteinExistence type="predicted"/>
<evidence type="ECO:0000256" key="1">
    <source>
        <dbReference type="SAM" id="MobiDB-lite"/>
    </source>
</evidence>
<dbReference type="Proteomes" id="UP000765509">
    <property type="component" value="Unassembled WGS sequence"/>
</dbReference>
<feature type="compositionally biased region" description="Polar residues" evidence="1">
    <location>
        <begin position="63"/>
        <end position="73"/>
    </location>
</feature>
<sequence length="269" mass="30519">MVVSRKQIFTRHSQRDQPEGRPGSGHHGHNNRWKETEGIHAHTAIHPPIQWEPQTRGLEGYGSSPSAPSTPQRSIPLEHGQQEVQPSFTLGRPGRILPEGMSQRDTPQISYGKHQRMESQQEVQTPGGNRSQDKAESSHHPSYRRATEPEREYSYSFRFTRSRPTQLSSGFTPFRHQQISGQESPFFTVPGTFQEKTRFNGQEQDFFQPKAERVIPNDTEAVELAERSTQEPKIVVNTSNTIKSPATRNITPTQMEHSGFTPESNIKSD</sequence>
<feature type="compositionally biased region" description="Basic and acidic residues" evidence="1">
    <location>
        <begin position="131"/>
        <end position="153"/>
    </location>
</feature>
<feature type="compositionally biased region" description="Polar residues" evidence="1">
    <location>
        <begin position="157"/>
        <end position="172"/>
    </location>
</feature>
<dbReference type="EMBL" id="AVOT02003106">
    <property type="protein sequence ID" value="MBW0472490.1"/>
    <property type="molecule type" value="Genomic_DNA"/>
</dbReference>